<keyword evidence="2" id="KW-1185">Reference proteome</keyword>
<evidence type="ECO:0000313" key="2">
    <source>
        <dbReference type="Proteomes" id="UP001055811"/>
    </source>
</evidence>
<proteinExistence type="predicted"/>
<evidence type="ECO:0000313" key="1">
    <source>
        <dbReference type="EMBL" id="KAI3791311.1"/>
    </source>
</evidence>
<gene>
    <name evidence="1" type="ORF">L2E82_05055</name>
</gene>
<dbReference type="EMBL" id="CM042009">
    <property type="protein sequence ID" value="KAI3791311.1"/>
    <property type="molecule type" value="Genomic_DNA"/>
</dbReference>
<protein>
    <submittedName>
        <fullName evidence="1">Uncharacterized protein</fullName>
    </submittedName>
</protein>
<sequence>MEEGKEALLSPRTPGGGRRGRRLSRGYSVNSLRSDFITRLPDEVRSAVDIECSSPLALPSKSSATLSKGKKEYYEKQFATLKSFEEVDAIVSSEGVDEEDLDEQLQQERAMKISNYANVLLLAFKIFATIETGSIAIAASTLDSLLDLMAGGILWFTHLSMQNINIYKYPIGKLRVQPVGIIIFAAIMATLGFQVLIQAVEQLIEDKPPEKMSSLQLLWLYIIMLTATIVKLALWLYCRSSGNEIVRAYAKDHYFDVVTNVVGLIAAVLGDKFYWWIDPVGAIILALYTIINWSGTVIENAVSLVGQSAPPEVLQKLTYLVTRHPRVKRVDTVRAYTFGVLYFVEVDIELPEDLSLKEAHAIGETLQVKLEKLPEVERAFVHLDFECDHKPEHSVLTRLPNSDP</sequence>
<name>A0ACB9H7M9_CICIN</name>
<dbReference type="Proteomes" id="UP001055811">
    <property type="component" value="Linkage Group LG01"/>
</dbReference>
<reference evidence="2" key="1">
    <citation type="journal article" date="2022" name="Mol. Ecol. Resour.">
        <title>The genomes of chicory, endive, great burdock and yacon provide insights into Asteraceae palaeo-polyploidization history and plant inulin production.</title>
        <authorList>
            <person name="Fan W."/>
            <person name="Wang S."/>
            <person name="Wang H."/>
            <person name="Wang A."/>
            <person name="Jiang F."/>
            <person name="Liu H."/>
            <person name="Zhao H."/>
            <person name="Xu D."/>
            <person name="Zhang Y."/>
        </authorList>
    </citation>
    <scope>NUCLEOTIDE SEQUENCE [LARGE SCALE GENOMIC DNA]</scope>
    <source>
        <strain evidence="2">cv. Punajuju</strain>
    </source>
</reference>
<reference evidence="1 2" key="2">
    <citation type="journal article" date="2022" name="Mol. Ecol. Resour.">
        <title>The genomes of chicory, endive, great burdock and yacon provide insights into Asteraceae paleo-polyploidization history and plant inulin production.</title>
        <authorList>
            <person name="Fan W."/>
            <person name="Wang S."/>
            <person name="Wang H."/>
            <person name="Wang A."/>
            <person name="Jiang F."/>
            <person name="Liu H."/>
            <person name="Zhao H."/>
            <person name="Xu D."/>
            <person name="Zhang Y."/>
        </authorList>
    </citation>
    <scope>NUCLEOTIDE SEQUENCE [LARGE SCALE GENOMIC DNA]</scope>
    <source>
        <strain evidence="2">cv. Punajuju</strain>
        <tissue evidence="1">Leaves</tissue>
    </source>
</reference>
<comment type="caution">
    <text evidence="1">The sequence shown here is derived from an EMBL/GenBank/DDBJ whole genome shotgun (WGS) entry which is preliminary data.</text>
</comment>
<accession>A0ACB9H7M9</accession>
<organism evidence="1 2">
    <name type="scientific">Cichorium intybus</name>
    <name type="common">Chicory</name>
    <dbReference type="NCBI Taxonomy" id="13427"/>
    <lineage>
        <taxon>Eukaryota</taxon>
        <taxon>Viridiplantae</taxon>
        <taxon>Streptophyta</taxon>
        <taxon>Embryophyta</taxon>
        <taxon>Tracheophyta</taxon>
        <taxon>Spermatophyta</taxon>
        <taxon>Magnoliopsida</taxon>
        <taxon>eudicotyledons</taxon>
        <taxon>Gunneridae</taxon>
        <taxon>Pentapetalae</taxon>
        <taxon>asterids</taxon>
        <taxon>campanulids</taxon>
        <taxon>Asterales</taxon>
        <taxon>Asteraceae</taxon>
        <taxon>Cichorioideae</taxon>
        <taxon>Cichorieae</taxon>
        <taxon>Cichoriinae</taxon>
        <taxon>Cichorium</taxon>
    </lineage>
</organism>